<evidence type="ECO:0000313" key="4">
    <source>
        <dbReference type="Proteomes" id="UP001362999"/>
    </source>
</evidence>
<dbReference type="Proteomes" id="UP001362999">
    <property type="component" value="Unassembled WGS sequence"/>
</dbReference>
<feature type="signal peptide" evidence="2">
    <location>
        <begin position="1"/>
        <end position="22"/>
    </location>
</feature>
<proteinExistence type="predicted"/>
<organism evidence="3 4">
    <name type="scientific">Favolaschia claudopus</name>
    <dbReference type="NCBI Taxonomy" id="2862362"/>
    <lineage>
        <taxon>Eukaryota</taxon>
        <taxon>Fungi</taxon>
        <taxon>Dikarya</taxon>
        <taxon>Basidiomycota</taxon>
        <taxon>Agaricomycotina</taxon>
        <taxon>Agaricomycetes</taxon>
        <taxon>Agaricomycetidae</taxon>
        <taxon>Agaricales</taxon>
        <taxon>Marasmiineae</taxon>
        <taxon>Mycenaceae</taxon>
        <taxon>Favolaschia</taxon>
    </lineage>
</organism>
<feature type="compositionally biased region" description="Low complexity" evidence="1">
    <location>
        <begin position="57"/>
        <end position="73"/>
    </location>
</feature>
<reference evidence="3 4" key="1">
    <citation type="journal article" date="2024" name="J Genomics">
        <title>Draft genome sequencing and assembly of Favolaschia claudopus CIRM-BRFM 2984 isolated from oak limbs.</title>
        <authorList>
            <person name="Navarro D."/>
            <person name="Drula E."/>
            <person name="Chaduli D."/>
            <person name="Cazenave R."/>
            <person name="Ahrendt S."/>
            <person name="Wang J."/>
            <person name="Lipzen A."/>
            <person name="Daum C."/>
            <person name="Barry K."/>
            <person name="Grigoriev I.V."/>
            <person name="Favel A."/>
            <person name="Rosso M.N."/>
            <person name="Martin F."/>
        </authorList>
    </citation>
    <scope>NUCLEOTIDE SEQUENCE [LARGE SCALE GENOMIC DNA]</scope>
    <source>
        <strain evidence="3 4">CIRM-BRFM 2984</strain>
    </source>
</reference>
<accession>A0AAW0CCD6</accession>
<comment type="caution">
    <text evidence="3">The sequence shown here is derived from an EMBL/GenBank/DDBJ whole genome shotgun (WGS) entry which is preliminary data.</text>
</comment>
<gene>
    <name evidence="3" type="ORF">R3P38DRAFT_617345</name>
</gene>
<feature type="region of interest" description="Disordered" evidence="1">
    <location>
        <begin position="51"/>
        <end position="100"/>
    </location>
</feature>
<keyword evidence="4" id="KW-1185">Reference proteome</keyword>
<sequence length="259" mass="28973">MHSISVGIKVSVPFLLLFRLLTLESTMLPRRRNSPNTISEPYRLVLTTSPQATAQNSPQTSSPVLQSPSSLPLHRLQPPPAPRLQSIPLPNLSPTNPQGPTFSTRGTGVFPVDLLNDIDFEVLARSVSNFRIPSHTTIYVAPSSRDRFLFHIDTGDRPLRVFSILRRVQSILRAPLSLQVYQTQVSPATQESVRQHFLSRNGPDAARLWRNFLNGFEHGDGPRGEILLQGHSDMWGFSQDHGGEWVIHVDVPFLPAVWN</sequence>
<feature type="chain" id="PRO_5043788127" evidence="2">
    <location>
        <begin position="23"/>
        <end position="259"/>
    </location>
</feature>
<evidence type="ECO:0000256" key="2">
    <source>
        <dbReference type="SAM" id="SignalP"/>
    </source>
</evidence>
<keyword evidence="2" id="KW-0732">Signal</keyword>
<evidence type="ECO:0000256" key="1">
    <source>
        <dbReference type="SAM" id="MobiDB-lite"/>
    </source>
</evidence>
<evidence type="ECO:0000313" key="3">
    <source>
        <dbReference type="EMBL" id="KAK7036170.1"/>
    </source>
</evidence>
<protein>
    <submittedName>
        <fullName evidence="3">Uncharacterized protein</fullName>
    </submittedName>
</protein>
<dbReference type="EMBL" id="JAWWNJ010000019">
    <property type="protein sequence ID" value="KAK7036170.1"/>
    <property type="molecule type" value="Genomic_DNA"/>
</dbReference>
<name>A0AAW0CCD6_9AGAR</name>
<dbReference type="AlphaFoldDB" id="A0AAW0CCD6"/>